<dbReference type="PANTHER" id="PTHR13812">
    <property type="entry name" value="KETIMINE REDUCTASE MU-CRYSTALLIN"/>
    <property type="match status" value="1"/>
</dbReference>
<dbReference type="NCBIfam" id="NF006141">
    <property type="entry name" value="PRK08291.1"/>
    <property type="match status" value="1"/>
</dbReference>
<dbReference type="InterPro" id="IPR023401">
    <property type="entry name" value="ODC_N"/>
</dbReference>
<accession>A0A5K7Z1J4</accession>
<proteinExistence type="predicted"/>
<organism evidence="1 2">
    <name type="scientific">Desulfosarcina widdelii</name>
    <dbReference type="NCBI Taxonomy" id="947919"/>
    <lineage>
        <taxon>Bacteria</taxon>
        <taxon>Pseudomonadati</taxon>
        <taxon>Thermodesulfobacteriota</taxon>
        <taxon>Desulfobacteria</taxon>
        <taxon>Desulfobacterales</taxon>
        <taxon>Desulfosarcinaceae</taxon>
        <taxon>Desulfosarcina</taxon>
    </lineage>
</organism>
<dbReference type="KEGG" id="dwd:DSCW_13900"/>
<dbReference type="InterPro" id="IPR003462">
    <property type="entry name" value="ODC_Mu_crystall"/>
</dbReference>
<dbReference type="RefSeq" id="WP_155303037.1">
    <property type="nucleotide sequence ID" value="NZ_AP021875.1"/>
</dbReference>
<evidence type="ECO:0000313" key="1">
    <source>
        <dbReference type="EMBL" id="BBO73973.1"/>
    </source>
</evidence>
<dbReference type="GO" id="GO:0005737">
    <property type="term" value="C:cytoplasm"/>
    <property type="evidence" value="ECO:0007669"/>
    <property type="project" value="TreeGrafter"/>
</dbReference>
<dbReference type="PIRSF" id="PIRSF001439">
    <property type="entry name" value="CryM"/>
    <property type="match status" value="1"/>
</dbReference>
<dbReference type="SUPFAM" id="SSF51735">
    <property type="entry name" value="NAD(P)-binding Rossmann-fold domains"/>
    <property type="match status" value="1"/>
</dbReference>
<dbReference type="OrthoDB" id="5495968at2"/>
<dbReference type="PANTHER" id="PTHR13812:SF19">
    <property type="entry name" value="KETIMINE REDUCTASE MU-CRYSTALLIN"/>
    <property type="match status" value="1"/>
</dbReference>
<dbReference type="Pfam" id="PF02423">
    <property type="entry name" value="OCD_Mu_crystall"/>
    <property type="match status" value="1"/>
</dbReference>
<keyword evidence="2" id="KW-1185">Reference proteome</keyword>
<dbReference type="EMBL" id="AP021875">
    <property type="protein sequence ID" value="BBO73973.1"/>
    <property type="molecule type" value="Genomic_DNA"/>
</dbReference>
<dbReference type="Gene3D" id="3.30.1780.10">
    <property type="entry name" value="ornithine cyclodeaminase, domain 1"/>
    <property type="match status" value="1"/>
</dbReference>
<dbReference type="InterPro" id="IPR036291">
    <property type="entry name" value="NAD(P)-bd_dom_sf"/>
</dbReference>
<dbReference type="Gene3D" id="3.40.50.720">
    <property type="entry name" value="NAD(P)-binding Rossmann-like Domain"/>
    <property type="match status" value="1"/>
</dbReference>
<dbReference type="Proteomes" id="UP000427769">
    <property type="component" value="Chromosome"/>
</dbReference>
<gene>
    <name evidence="1" type="ORF">DSCW_13900</name>
</gene>
<evidence type="ECO:0000313" key="2">
    <source>
        <dbReference type="Proteomes" id="UP000427769"/>
    </source>
</evidence>
<reference evidence="1 2" key="1">
    <citation type="submission" date="2019-11" db="EMBL/GenBank/DDBJ databases">
        <title>Comparative genomics of hydrocarbon-degrading Desulfosarcina strains.</title>
        <authorList>
            <person name="Watanabe M."/>
            <person name="Kojima H."/>
            <person name="Fukui M."/>
        </authorList>
    </citation>
    <scope>NUCLEOTIDE SEQUENCE [LARGE SCALE GENOMIC DNA]</scope>
    <source>
        <strain evidence="1 2">PP31</strain>
    </source>
</reference>
<name>A0A5K7Z1J4_9BACT</name>
<dbReference type="AlphaFoldDB" id="A0A5K7Z1J4"/>
<protein>
    <submittedName>
        <fullName evidence="1">Cyclodeaminase</fullName>
    </submittedName>
</protein>
<sequence>MIRILDEKEIRQLVSLDLSVVDAIETGFSELAKGNALVPPIMMIPVPEKKGEVDIKSAYIKGIDQLAIKVASGFFENSRLDLPSQSGQMLVLSAETGFLQGVLLDNGYLTQVRTAAAGAVAAKYLAPQTADAVGVIGSGVQARFQIEALHLIRSFFTVHMFSLDADDLKDRYVSDMQRRLPDVTVVKAPSLEAVVRESSVVVTTTPARSGFLKADWLHPGLHITSMGSDTEEKQELEAEVLTRADLVVCDLKAQSVRLGELRSAVEQGLMPADAPVVELGAIVNKKAPGRTADDQITVCDLTGVGVQDTMIAIKTLALAEKRGIGRVIS</sequence>